<dbReference type="InterPro" id="IPR029056">
    <property type="entry name" value="Ribokinase-like"/>
</dbReference>
<dbReference type="PIRSF" id="PIRSF000535">
    <property type="entry name" value="1PFK/6PFK/LacC"/>
    <property type="match status" value="1"/>
</dbReference>
<organism evidence="10 11">
    <name type="scientific">Allocoprobacillus halotolerans</name>
    <dbReference type="NCBI Taxonomy" id="2944914"/>
    <lineage>
        <taxon>Bacteria</taxon>
        <taxon>Bacillati</taxon>
        <taxon>Bacillota</taxon>
        <taxon>Erysipelotrichia</taxon>
        <taxon>Erysipelotrichales</taxon>
        <taxon>Erysipelotrichaceae</taxon>
        <taxon>Allocoprobacillus</taxon>
    </lineage>
</organism>
<protein>
    <recommendedName>
        <fullName evidence="7">Tagatose-6-phosphate kinase</fullName>
        <ecNumber evidence="7">2.7.1.144</ecNumber>
    </recommendedName>
</protein>
<evidence type="ECO:0000256" key="7">
    <source>
        <dbReference type="PIRNR" id="PIRNR000535"/>
    </source>
</evidence>
<keyword evidence="7" id="KW-0423">Lactose metabolism</keyword>
<keyword evidence="2 7" id="KW-0808">Transferase</keyword>
<keyword evidence="3 7" id="KW-0547">Nucleotide-binding</keyword>
<dbReference type="RefSeq" id="WP_290141882.1">
    <property type="nucleotide sequence ID" value="NZ_CP101620.1"/>
</dbReference>
<dbReference type="PANTHER" id="PTHR46566:SF1">
    <property type="entry name" value="1-PHOSPHOFRUCTOKINASE"/>
    <property type="match status" value="1"/>
</dbReference>
<comment type="catalytic activity">
    <reaction evidence="6 8">
        <text>beta-D-fructose 1-phosphate + ATP = beta-D-fructose 1,6-bisphosphate + ADP + H(+)</text>
        <dbReference type="Rhea" id="RHEA:14213"/>
        <dbReference type="ChEBI" id="CHEBI:15378"/>
        <dbReference type="ChEBI" id="CHEBI:30616"/>
        <dbReference type="ChEBI" id="CHEBI:32966"/>
        <dbReference type="ChEBI" id="CHEBI:138881"/>
        <dbReference type="ChEBI" id="CHEBI:456216"/>
        <dbReference type="EC" id="2.7.1.56"/>
    </reaction>
</comment>
<dbReference type="CDD" id="cd01164">
    <property type="entry name" value="FruK_PfkB_like"/>
    <property type="match status" value="1"/>
</dbReference>
<dbReference type="InterPro" id="IPR002173">
    <property type="entry name" value="Carboh/pur_kinase_PfkB_CS"/>
</dbReference>
<dbReference type="InterPro" id="IPR022463">
    <property type="entry name" value="1-PFruKinase"/>
</dbReference>
<comment type="similarity">
    <text evidence="7">Belongs to the carbohydrate kinase PfkB family. LacC subfamily.</text>
</comment>
<name>A0ABY5I5W9_9FIRM</name>
<comment type="function">
    <text evidence="8">Catalyzes the ATP-dependent phosphorylation of fructose-l-phosphate to fructose-l,6-bisphosphate.</text>
</comment>
<evidence type="ECO:0000256" key="5">
    <source>
        <dbReference type="ARBA" id="ARBA00022840"/>
    </source>
</evidence>
<dbReference type="Proteomes" id="UP001060112">
    <property type="component" value="Chromosome"/>
</dbReference>
<evidence type="ECO:0000256" key="3">
    <source>
        <dbReference type="ARBA" id="ARBA00022741"/>
    </source>
</evidence>
<evidence type="ECO:0000256" key="4">
    <source>
        <dbReference type="ARBA" id="ARBA00022777"/>
    </source>
</evidence>
<dbReference type="PANTHER" id="PTHR46566">
    <property type="entry name" value="1-PHOSPHOFRUCTOKINASE-RELATED"/>
    <property type="match status" value="1"/>
</dbReference>
<keyword evidence="11" id="KW-1185">Reference proteome</keyword>
<feature type="domain" description="Carbohydrate kinase PfkB" evidence="9">
    <location>
        <begin position="7"/>
        <end position="289"/>
    </location>
</feature>
<dbReference type="Gene3D" id="3.40.1190.20">
    <property type="match status" value="1"/>
</dbReference>
<evidence type="ECO:0000256" key="2">
    <source>
        <dbReference type="ARBA" id="ARBA00022679"/>
    </source>
</evidence>
<comment type="similarity">
    <text evidence="1">Belongs to the carbohydrate kinase pfkB family.</text>
</comment>
<dbReference type="NCBIfam" id="TIGR03168">
    <property type="entry name" value="1-PFK"/>
    <property type="match status" value="1"/>
</dbReference>
<comment type="catalytic activity">
    <reaction evidence="7">
        <text>D-tagatofuranose 6-phosphate + ATP = D-tagatofuranose 1,6-bisphosphate + ADP + H(+)</text>
        <dbReference type="Rhea" id="RHEA:12420"/>
        <dbReference type="ChEBI" id="CHEBI:15378"/>
        <dbReference type="ChEBI" id="CHEBI:30616"/>
        <dbReference type="ChEBI" id="CHEBI:58694"/>
        <dbReference type="ChEBI" id="CHEBI:58695"/>
        <dbReference type="ChEBI" id="CHEBI:456216"/>
        <dbReference type="EC" id="2.7.1.144"/>
    </reaction>
</comment>
<keyword evidence="5 7" id="KW-0067">ATP-binding</keyword>
<keyword evidence="4 8" id="KW-0418">Kinase</keyword>
<evidence type="ECO:0000256" key="6">
    <source>
        <dbReference type="ARBA" id="ARBA00047745"/>
    </source>
</evidence>
<evidence type="ECO:0000313" key="10">
    <source>
        <dbReference type="EMBL" id="UTY40460.1"/>
    </source>
</evidence>
<dbReference type="GO" id="GO:0008662">
    <property type="term" value="F:1-phosphofructokinase activity"/>
    <property type="evidence" value="ECO:0007669"/>
    <property type="project" value="UniProtKB-EC"/>
</dbReference>
<gene>
    <name evidence="10" type="primary">pfkB</name>
    <name evidence="10" type="ORF">NMU03_06675</name>
</gene>
<dbReference type="EC" id="2.7.1.144" evidence="7"/>
<accession>A0ABY5I5W9</accession>
<dbReference type="PROSITE" id="PS00584">
    <property type="entry name" value="PFKB_KINASES_2"/>
    <property type="match status" value="1"/>
</dbReference>
<evidence type="ECO:0000256" key="8">
    <source>
        <dbReference type="RuleBase" id="RU369061"/>
    </source>
</evidence>
<reference evidence="10" key="1">
    <citation type="submission" date="2022-07" db="EMBL/GenBank/DDBJ databases">
        <title>Faecal culturing of patients with breast cancer.</title>
        <authorList>
            <person name="Teng N.M.Y."/>
            <person name="Kiu R."/>
            <person name="Evans R."/>
            <person name="Baker D.J."/>
            <person name="Zenner C."/>
            <person name="Robinson S.D."/>
            <person name="Hall L.J."/>
        </authorList>
    </citation>
    <scope>NUCLEOTIDE SEQUENCE</scope>
    <source>
        <strain evidence="10">LH1062</strain>
    </source>
</reference>
<dbReference type="InterPro" id="IPR017583">
    <property type="entry name" value="Tagatose/fructose_Pkinase"/>
</dbReference>
<evidence type="ECO:0000313" key="11">
    <source>
        <dbReference type="Proteomes" id="UP001060112"/>
    </source>
</evidence>
<dbReference type="EMBL" id="CP101620">
    <property type="protein sequence ID" value="UTY40460.1"/>
    <property type="molecule type" value="Genomic_DNA"/>
</dbReference>
<sequence length="307" mass="34035">MIYTITFNPSIDYMVEVEQFQLGEVNRAKHEYILAGGKGINVSVVLKNLGIESRALGFIAGFTGQEIQERVQHKGIQTDFIDVQNGYSRINFKLKSVQESEVNGNGPFISEDHIHALLEKLKELKTGDILVLSGSIPKCVSNDIYARIMKELLNQGIEIVVDATGNLLMNVLEYKPFLIKPNNHELSEMFHVKLFDQKDIVHYAKKLQQMGAKNVLISMAGDGALFICENGKVYFSEAPKGEVKNSVGAGDSMVAGFIAGYEKTRDFVQAFKMGIATGSASAFSHNLAAKEEVDALLENIQEVEYEY</sequence>
<evidence type="ECO:0000256" key="1">
    <source>
        <dbReference type="ARBA" id="ARBA00005380"/>
    </source>
</evidence>
<dbReference type="NCBIfam" id="TIGR03828">
    <property type="entry name" value="pfkB"/>
    <property type="match status" value="1"/>
</dbReference>
<dbReference type="InterPro" id="IPR011611">
    <property type="entry name" value="PfkB_dom"/>
</dbReference>
<evidence type="ECO:0000259" key="9">
    <source>
        <dbReference type="Pfam" id="PF00294"/>
    </source>
</evidence>
<proteinExistence type="inferred from homology"/>
<dbReference type="SUPFAM" id="SSF53613">
    <property type="entry name" value="Ribokinase-like"/>
    <property type="match status" value="1"/>
</dbReference>
<comment type="pathway">
    <text evidence="7">Carbohydrate metabolism; D-tagatose 6-phosphate degradation; D-glyceraldehyde 3-phosphate and glycerone phosphate from D-tagatose 6-phosphate: step 1/2.</text>
</comment>
<dbReference type="Pfam" id="PF00294">
    <property type="entry name" value="PfkB"/>
    <property type="match status" value="1"/>
</dbReference>